<gene>
    <name evidence="1" type="ORF">JHL16_21975</name>
</gene>
<name>A0ACC5R8Y2_9HYPH</name>
<sequence length="144" mass="15881">MTRKTNMLAASAFSVLTATAALSQQPDDNRLDEAWRDALEDFEGVVTPQQQAQLNLLAYQAAVARVCDGFKLHLDKYAKGVNDIILSNADKLDDQQKLARHTNILLTLGTTYGLFLAEGNAKKESFCKTAADDKKDTGFVNVWE</sequence>
<protein>
    <submittedName>
        <fullName evidence="1">Uncharacterized protein</fullName>
    </submittedName>
</protein>
<organism evidence="1 2">
    <name type="scientific">Taklimakanibacter albus</name>
    <dbReference type="NCBI Taxonomy" id="2800327"/>
    <lineage>
        <taxon>Bacteria</taxon>
        <taxon>Pseudomonadati</taxon>
        <taxon>Pseudomonadota</taxon>
        <taxon>Alphaproteobacteria</taxon>
        <taxon>Hyphomicrobiales</taxon>
        <taxon>Aestuariivirgaceae</taxon>
        <taxon>Taklimakanibacter</taxon>
    </lineage>
</organism>
<reference evidence="1" key="1">
    <citation type="submission" date="2021-01" db="EMBL/GenBank/DDBJ databases">
        <authorList>
            <person name="Sun Q."/>
        </authorList>
    </citation>
    <scope>NUCLEOTIDE SEQUENCE</scope>
    <source>
        <strain evidence="1">YIM B02566</strain>
    </source>
</reference>
<proteinExistence type="predicted"/>
<comment type="caution">
    <text evidence="1">The sequence shown here is derived from an EMBL/GenBank/DDBJ whole genome shotgun (WGS) entry which is preliminary data.</text>
</comment>
<evidence type="ECO:0000313" key="2">
    <source>
        <dbReference type="Proteomes" id="UP000616151"/>
    </source>
</evidence>
<dbReference type="EMBL" id="JAENHL010000007">
    <property type="protein sequence ID" value="MBK1869043.1"/>
    <property type="molecule type" value="Genomic_DNA"/>
</dbReference>
<accession>A0ACC5R8Y2</accession>
<evidence type="ECO:0000313" key="1">
    <source>
        <dbReference type="EMBL" id="MBK1869043.1"/>
    </source>
</evidence>
<keyword evidence="2" id="KW-1185">Reference proteome</keyword>
<dbReference type="Proteomes" id="UP000616151">
    <property type="component" value="Unassembled WGS sequence"/>
</dbReference>